<dbReference type="InterPro" id="IPR000639">
    <property type="entry name" value="Epox_hydrolase-like"/>
</dbReference>
<evidence type="ECO:0000259" key="1">
    <source>
        <dbReference type="Pfam" id="PF00561"/>
    </source>
</evidence>
<name>A0A2U8FV16_9BURK</name>
<keyword evidence="3" id="KW-1185">Reference proteome</keyword>
<dbReference type="OrthoDB" id="2987348at2"/>
<protein>
    <submittedName>
        <fullName evidence="2">Alpha/beta hydrolase</fullName>
    </submittedName>
</protein>
<dbReference type="GO" id="GO:0046464">
    <property type="term" value="P:acylglycerol catabolic process"/>
    <property type="evidence" value="ECO:0007669"/>
    <property type="project" value="TreeGrafter"/>
</dbReference>
<feature type="domain" description="AB hydrolase-1" evidence="1">
    <location>
        <begin position="41"/>
        <end position="290"/>
    </location>
</feature>
<dbReference type="InterPro" id="IPR050266">
    <property type="entry name" value="AB_hydrolase_sf"/>
</dbReference>
<dbReference type="GO" id="GO:0016020">
    <property type="term" value="C:membrane"/>
    <property type="evidence" value="ECO:0007669"/>
    <property type="project" value="TreeGrafter"/>
</dbReference>
<proteinExistence type="predicted"/>
<dbReference type="PANTHER" id="PTHR43798">
    <property type="entry name" value="MONOACYLGLYCEROL LIPASE"/>
    <property type="match status" value="1"/>
</dbReference>
<sequence>MGGFPSRSPPMPSALVPRTRLVSGPDGPLAVQQWGESGRSTIVLIHGYPDHSGIWSKIAPLLADQWHVVAYDVRGAGASFVPARTADYRLPRLVADLRAVIDATSPDRPVHLVAHDWGSIQGWEAVTDPTLRGRIASYSSCSGPCLDHAGHWMRDRLRRPTPRHLAQYLMQGLRSWYIAFFHLPVLPTVMWHTVMGPHWSRWLRWLERTPAEQRAGQTADGVRGMRLYRANMLPRLLGPGDRHAHAPVQVIVPLRDRFVGPALSDPAHLARWVPQLHRVEVDAGHWLPLQQPALFARLVRGFVRRVERQQRQTGRQRIKA</sequence>
<reference evidence="2 3" key="1">
    <citation type="submission" date="2018-05" db="EMBL/GenBank/DDBJ databases">
        <title>complete genome sequence of Aquabacterium olei NBRC 110486.</title>
        <authorList>
            <person name="Tang B."/>
            <person name="Chang J."/>
            <person name="Zhang L."/>
            <person name="Yang H."/>
        </authorList>
    </citation>
    <scope>NUCLEOTIDE SEQUENCE [LARGE SCALE GENOMIC DNA]</scope>
    <source>
        <strain evidence="2 3">NBRC 110486</strain>
    </source>
</reference>
<accession>A0A2U8FV16</accession>
<evidence type="ECO:0000313" key="3">
    <source>
        <dbReference type="Proteomes" id="UP000244892"/>
    </source>
</evidence>
<dbReference type="EMBL" id="CP029210">
    <property type="protein sequence ID" value="AWI54893.1"/>
    <property type="molecule type" value="Genomic_DNA"/>
</dbReference>
<gene>
    <name evidence="2" type="ORF">DEH84_16795</name>
</gene>
<evidence type="ECO:0000313" key="2">
    <source>
        <dbReference type="EMBL" id="AWI54893.1"/>
    </source>
</evidence>
<dbReference type="PANTHER" id="PTHR43798:SF33">
    <property type="entry name" value="HYDROLASE, PUTATIVE (AFU_ORTHOLOGUE AFUA_2G14860)-RELATED"/>
    <property type="match status" value="1"/>
</dbReference>
<organism evidence="2 3">
    <name type="scientific">Aquabacterium olei</name>
    <dbReference type="NCBI Taxonomy" id="1296669"/>
    <lineage>
        <taxon>Bacteria</taxon>
        <taxon>Pseudomonadati</taxon>
        <taxon>Pseudomonadota</taxon>
        <taxon>Betaproteobacteria</taxon>
        <taxon>Burkholderiales</taxon>
        <taxon>Aquabacterium</taxon>
    </lineage>
</organism>
<dbReference type="AlphaFoldDB" id="A0A2U8FV16"/>
<dbReference type="Proteomes" id="UP000244892">
    <property type="component" value="Chromosome"/>
</dbReference>
<dbReference type="InterPro" id="IPR029058">
    <property type="entry name" value="AB_hydrolase_fold"/>
</dbReference>
<dbReference type="SUPFAM" id="SSF53474">
    <property type="entry name" value="alpha/beta-Hydrolases"/>
    <property type="match status" value="1"/>
</dbReference>
<keyword evidence="2" id="KW-0378">Hydrolase</keyword>
<dbReference type="PRINTS" id="PR00412">
    <property type="entry name" value="EPOXHYDRLASE"/>
</dbReference>
<dbReference type="KEGG" id="aon:DEH84_16795"/>
<dbReference type="Pfam" id="PF00561">
    <property type="entry name" value="Abhydrolase_1"/>
    <property type="match status" value="1"/>
</dbReference>
<dbReference type="GO" id="GO:0047372">
    <property type="term" value="F:monoacylglycerol lipase activity"/>
    <property type="evidence" value="ECO:0007669"/>
    <property type="project" value="TreeGrafter"/>
</dbReference>
<dbReference type="InterPro" id="IPR000073">
    <property type="entry name" value="AB_hydrolase_1"/>
</dbReference>
<dbReference type="Gene3D" id="3.40.50.1820">
    <property type="entry name" value="alpha/beta hydrolase"/>
    <property type="match status" value="1"/>
</dbReference>